<dbReference type="InterPro" id="IPR025141">
    <property type="entry name" value="DUF4082"/>
</dbReference>
<name>A0A8J4DNL2_9ACTN</name>
<comment type="caution">
    <text evidence="4">The sequence shown here is derived from an EMBL/GenBank/DDBJ whole genome shotgun (WGS) entry which is preliminary data.</text>
</comment>
<evidence type="ECO:0000313" key="5">
    <source>
        <dbReference type="Proteomes" id="UP000619260"/>
    </source>
</evidence>
<gene>
    <name evidence="4" type="ORF">Val02_05790</name>
</gene>
<dbReference type="AlphaFoldDB" id="A0A8J4DNL2"/>
<reference evidence="4" key="1">
    <citation type="submission" date="2021-01" db="EMBL/GenBank/DDBJ databases">
        <title>Whole genome shotgun sequence of Virgisporangium aliadipatigenens NBRC 105644.</title>
        <authorList>
            <person name="Komaki H."/>
            <person name="Tamura T."/>
        </authorList>
    </citation>
    <scope>NUCLEOTIDE SEQUENCE</scope>
    <source>
        <strain evidence="4">NBRC 105644</strain>
    </source>
</reference>
<feature type="chain" id="PRO_5038951018" description="DUF4082 domain-containing protein" evidence="2">
    <location>
        <begin position="20"/>
        <end position="467"/>
    </location>
</feature>
<feature type="region of interest" description="Disordered" evidence="1">
    <location>
        <begin position="191"/>
        <end position="218"/>
    </location>
</feature>
<evidence type="ECO:0000313" key="4">
    <source>
        <dbReference type="EMBL" id="GIJ43693.1"/>
    </source>
</evidence>
<feature type="domain" description="DUF4082" evidence="3">
    <location>
        <begin position="36"/>
        <end position="180"/>
    </location>
</feature>
<dbReference type="Proteomes" id="UP000619260">
    <property type="component" value="Unassembled WGS sequence"/>
</dbReference>
<organism evidence="4 5">
    <name type="scientific">Virgisporangium aliadipatigenens</name>
    <dbReference type="NCBI Taxonomy" id="741659"/>
    <lineage>
        <taxon>Bacteria</taxon>
        <taxon>Bacillati</taxon>
        <taxon>Actinomycetota</taxon>
        <taxon>Actinomycetes</taxon>
        <taxon>Micromonosporales</taxon>
        <taxon>Micromonosporaceae</taxon>
        <taxon>Virgisporangium</taxon>
    </lineage>
</organism>
<keyword evidence="2" id="KW-0732">Signal</keyword>
<protein>
    <recommendedName>
        <fullName evidence="3">DUF4082 domain-containing protein</fullName>
    </recommendedName>
</protein>
<dbReference type="InterPro" id="IPR011050">
    <property type="entry name" value="Pectin_lyase_fold/virulence"/>
</dbReference>
<dbReference type="EMBL" id="BOPF01000002">
    <property type="protein sequence ID" value="GIJ43693.1"/>
    <property type="molecule type" value="Genomic_DNA"/>
</dbReference>
<evidence type="ECO:0000256" key="1">
    <source>
        <dbReference type="SAM" id="MobiDB-lite"/>
    </source>
</evidence>
<accession>A0A8J4DNL2</accession>
<dbReference type="Pfam" id="PF13313">
    <property type="entry name" value="DUF4082"/>
    <property type="match status" value="1"/>
</dbReference>
<evidence type="ECO:0000259" key="3">
    <source>
        <dbReference type="Pfam" id="PF13313"/>
    </source>
</evidence>
<keyword evidence="5" id="KW-1185">Reference proteome</keyword>
<sequence>MAVIGFVAAAFGVVTQSFAGTAGAAEQAVSLWSDADVPGTVDVDDAQPVELGTRFRADRGGDVTGVRFYKSAANTGPHTGSLWEEDGTLLATVTFGGETASGWQNATFAAPVTIAADRFYVVSYHTTAGHYSADNNGFAQARDAGPLHAPASTPERPNGLYRYGSGGFPTSTWAATNYWVDVTFVPSAVTTPSASPSPSVSPPPTGGAFPDAGNTGVPDGVQLTPYTGSCSFRTDNQVIDGKIVDCADILVYARNVTFRNSVLNRAVMTNAADASVSVVDSEVRAGATTWAGVGGSNLTVLRSEITGGQHSVRCDGNCLVQDSYLHDQFNDPDSAFGYHNNAFLTNGGSGMVVRHNTLWCSPPDNAIGGGCTADLALFGDFAPVENVTVEDNYLHATPGGFCGSFGYNPGKAFGDNPTGVVVRGNVFGRGANGRCGGVGPTTSFLGTGAGNEWAANTWDDGGAVDPQ</sequence>
<proteinExistence type="predicted"/>
<evidence type="ECO:0000256" key="2">
    <source>
        <dbReference type="SAM" id="SignalP"/>
    </source>
</evidence>
<feature type="signal peptide" evidence="2">
    <location>
        <begin position="1"/>
        <end position="19"/>
    </location>
</feature>
<dbReference type="SUPFAM" id="SSF51126">
    <property type="entry name" value="Pectin lyase-like"/>
    <property type="match status" value="1"/>
</dbReference>